<accession>A0AAD1XLP0</accession>
<dbReference type="Proteomes" id="UP001295684">
    <property type="component" value="Unassembled WGS sequence"/>
</dbReference>
<gene>
    <name evidence="2" type="ORF">ECRASSUSDP1_LOCUS16218</name>
</gene>
<dbReference type="AlphaFoldDB" id="A0AAD1XLP0"/>
<evidence type="ECO:0000313" key="3">
    <source>
        <dbReference type="Proteomes" id="UP001295684"/>
    </source>
</evidence>
<keyword evidence="3" id="KW-1185">Reference proteome</keyword>
<organism evidence="2 3">
    <name type="scientific">Euplotes crassus</name>
    <dbReference type="NCBI Taxonomy" id="5936"/>
    <lineage>
        <taxon>Eukaryota</taxon>
        <taxon>Sar</taxon>
        <taxon>Alveolata</taxon>
        <taxon>Ciliophora</taxon>
        <taxon>Intramacronucleata</taxon>
        <taxon>Spirotrichea</taxon>
        <taxon>Hypotrichia</taxon>
        <taxon>Euplotida</taxon>
        <taxon>Euplotidae</taxon>
        <taxon>Moneuplotes</taxon>
    </lineage>
</organism>
<dbReference type="EMBL" id="CAMPGE010016286">
    <property type="protein sequence ID" value="CAI2374860.1"/>
    <property type="molecule type" value="Genomic_DNA"/>
</dbReference>
<comment type="caution">
    <text evidence="2">The sequence shown here is derived from an EMBL/GenBank/DDBJ whole genome shotgun (WGS) entry which is preliminary data.</text>
</comment>
<keyword evidence="1" id="KW-0175">Coiled coil</keyword>
<feature type="coiled-coil region" evidence="1">
    <location>
        <begin position="131"/>
        <end position="165"/>
    </location>
</feature>
<sequence>MNNPEEVRYSALEQSYQQISDFSDQRTKFIKTSFKSKLIIFQKCKKYKIKTNLTFSHTNPIAKPLDILDSLMNPENKAWRVSFKNCTPTQLKRKFCCKKRILKCVNKDHPDYIESVLAETDLPSPQIVQFIEEYGKDIQSYMKKMASLAQKLVKIRNEILNLHQKGRVWSDYEEVEGVVYSKNDALTGIKMYNKFKSTKAFTPHYIWDIPLKTHNNDLYEDGEMTETPIDQ</sequence>
<evidence type="ECO:0000256" key="1">
    <source>
        <dbReference type="SAM" id="Coils"/>
    </source>
</evidence>
<proteinExistence type="predicted"/>
<name>A0AAD1XLP0_EUPCR</name>
<protein>
    <submittedName>
        <fullName evidence="2">Uncharacterized protein</fullName>
    </submittedName>
</protein>
<reference evidence="2" key="1">
    <citation type="submission" date="2023-07" db="EMBL/GenBank/DDBJ databases">
        <authorList>
            <consortium name="AG Swart"/>
            <person name="Singh M."/>
            <person name="Singh A."/>
            <person name="Seah K."/>
            <person name="Emmerich C."/>
        </authorList>
    </citation>
    <scope>NUCLEOTIDE SEQUENCE</scope>
    <source>
        <strain evidence="2">DP1</strain>
    </source>
</reference>
<evidence type="ECO:0000313" key="2">
    <source>
        <dbReference type="EMBL" id="CAI2374860.1"/>
    </source>
</evidence>